<reference evidence="2" key="1">
    <citation type="submission" date="2021-07" db="EMBL/GenBank/DDBJ databases">
        <authorList>
            <person name="Durling M."/>
        </authorList>
    </citation>
    <scope>NUCLEOTIDE SEQUENCE</scope>
</reference>
<evidence type="ECO:0000313" key="2">
    <source>
        <dbReference type="EMBL" id="CAG8979557.1"/>
    </source>
</evidence>
<protein>
    <submittedName>
        <fullName evidence="2">Uncharacterized protein</fullName>
    </submittedName>
</protein>
<accession>A0A9N9LTZ9</accession>
<comment type="caution">
    <text evidence="2">The sequence shown here is derived from an EMBL/GenBank/DDBJ whole genome shotgun (WGS) entry which is preliminary data.</text>
</comment>
<dbReference type="EMBL" id="CAJVRM010000319">
    <property type="protein sequence ID" value="CAG8979557.1"/>
    <property type="molecule type" value="Genomic_DNA"/>
</dbReference>
<gene>
    <name evidence="2" type="ORF">HYALB_00012766</name>
</gene>
<name>A0A9N9LTZ9_9HELO</name>
<dbReference type="OrthoDB" id="3650975at2759"/>
<keyword evidence="3" id="KW-1185">Reference proteome</keyword>
<evidence type="ECO:0000256" key="1">
    <source>
        <dbReference type="SAM" id="Coils"/>
    </source>
</evidence>
<sequence length="451" mass="52016">MQNLPLPIELRQEIYKYLFQPAATITMEEDWPCFEAAPIETALFRVNSTISAEAQAFFKKRGFMVVTLTDSWTSVALRHVIPSKPIHKDELNKIPTPLKISIIGKLSGRKSNRHRKTTHLIIDLQYLNRMVDFLNSYQANIGAFDTTLLRPTSVSIQRIHLTLNDSFDKLGLDSKIYENCVQQLKDFRLGPDSSDADLSGQPVAKILTLLPLPYNPKQKDLWQELMTSICRLSYSGQASIPYARQLQDKAQAFWDKGDLWSARAYSDMAITCFSDRYSRLNPTNNQQFGETLIDLLFQATELALAMRQDAYLYAEKAHFYVRKTDGASLSPEQTFIHYGALRRVYLDTLEQKYFQKILQALEAAYILFTEKKDEERQGRILEEFDVRLVVWKMDPKNYRFYVGVENKLWERLAPTLTSALEALKIAEAENDKKELAEFEAALENETEMDDE</sequence>
<proteinExistence type="predicted"/>
<evidence type="ECO:0000313" key="3">
    <source>
        <dbReference type="Proteomes" id="UP000701801"/>
    </source>
</evidence>
<organism evidence="2 3">
    <name type="scientific">Hymenoscyphus albidus</name>
    <dbReference type="NCBI Taxonomy" id="595503"/>
    <lineage>
        <taxon>Eukaryota</taxon>
        <taxon>Fungi</taxon>
        <taxon>Dikarya</taxon>
        <taxon>Ascomycota</taxon>
        <taxon>Pezizomycotina</taxon>
        <taxon>Leotiomycetes</taxon>
        <taxon>Helotiales</taxon>
        <taxon>Helotiaceae</taxon>
        <taxon>Hymenoscyphus</taxon>
    </lineage>
</organism>
<dbReference type="Proteomes" id="UP000701801">
    <property type="component" value="Unassembled WGS sequence"/>
</dbReference>
<feature type="coiled-coil region" evidence="1">
    <location>
        <begin position="416"/>
        <end position="448"/>
    </location>
</feature>
<dbReference type="AlphaFoldDB" id="A0A9N9LTZ9"/>
<keyword evidence="1" id="KW-0175">Coiled coil</keyword>